<accession>A0A0J8D578</accession>
<dbReference type="InterPro" id="IPR000644">
    <property type="entry name" value="CBS_dom"/>
</dbReference>
<dbReference type="PANTHER" id="PTHR43080:SF2">
    <property type="entry name" value="CBS DOMAIN-CONTAINING PROTEIN"/>
    <property type="match status" value="1"/>
</dbReference>
<dbReference type="InterPro" id="IPR051257">
    <property type="entry name" value="Diverse_CBS-Domain"/>
</dbReference>
<sequence>MLDNVIITEFIKLMPLNTVREALNSLTENKVNGAPIVDSEGKLVGIIVKADLYRFLMEKGHFDTCPLEWVMTKSVITAKEDESEISIAKKLRENNIVSIPVVDANDIVKGMVTLESILDSIIDSYQNN</sequence>
<keyword evidence="5" id="KW-1185">Reference proteome</keyword>
<dbReference type="AlphaFoldDB" id="A0A0J8D578"/>
<dbReference type="SUPFAM" id="SSF54631">
    <property type="entry name" value="CBS-domain pair"/>
    <property type="match status" value="1"/>
</dbReference>
<dbReference type="PATRIC" id="fig|1121307.3.peg.568"/>
<comment type="caution">
    <text evidence="4">The sequence shown here is derived from an EMBL/GenBank/DDBJ whole genome shotgun (WGS) entry which is preliminary data.</text>
</comment>
<dbReference type="OrthoDB" id="9790355at2"/>
<reference evidence="4 5" key="1">
    <citation type="submission" date="2015-06" db="EMBL/GenBank/DDBJ databases">
        <title>Draft genome sequence of the purine-degrading Clostridium cylindrosporum HC-1 (DSM 605).</title>
        <authorList>
            <person name="Poehlein A."/>
            <person name="Schiel-Bengelsdorf B."/>
            <person name="Bengelsdorf F."/>
            <person name="Daniel R."/>
            <person name="Duerre P."/>
        </authorList>
    </citation>
    <scope>NUCLEOTIDE SEQUENCE [LARGE SCALE GENOMIC DNA]</scope>
    <source>
        <strain evidence="4 5">DSM 605</strain>
    </source>
</reference>
<dbReference type="SMART" id="SM00116">
    <property type="entry name" value="CBS"/>
    <property type="match status" value="2"/>
</dbReference>
<evidence type="ECO:0000313" key="5">
    <source>
        <dbReference type="Proteomes" id="UP000036756"/>
    </source>
</evidence>
<dbReference type="Pfam" id="PF00571">
    <property type="entry name" value="CBS"/>
    <property type="match status" value="2"/>
</dbReference>
<dbReference type="RefSeq" id="WP_048571370.1">
    <property type="nucleotide sequence ID" value="NZ_LFVU01000028.1"/>
</dbReference>
<feature type="domain" description="CBS" evidence="3">
    <location>
        <begin position="6"/>
        <end position="64"/>
    </location>
</feature>
<evidence type="ECO:0000313" key="4">
    <source>
        <dbReference type="EMBL" id="KMT20972.1"/>
    </source>
</evidence>
<keyword evidence="1 2" id="KW-0129">CBS domain</keyword>
<proteinExistence type="predicted"/>
<evidence type="ECO:0000259" key="3">
    <source>
        <dbReference type="PROSITE" id="PS51371"/>
    </source>
</evidence>
<feature type="domain" description="CBS" evidence="3">
    <location>
        <begin position="71"/>
        <end position="128"/>
    </location>
</feature>
<dbReference type="PANTHER" id="PTHR43080">
    <property type="entry name" value="CBS DOMAIN-CONTAINING PROTEIN CBSX3, MITOCHONDRIAL"/>
    <property type="match status" value="1"/>
</dbReference>
<dbReference type="PROSITE" id="PS51371">
    <property type="entry name" value="CBS"/>
    <property type="match status" value="2"/>
</dbReference>
<dbReference type="CDD" id="cd02205">
    <property type="entry name" value="CBS_pair_SF"/>
    <property type="match status" value="1"/>
</dbReference>
<dbReference type="InterPro" id="IPR046342">
    <property type="entry name" value="CBS_dom_sf"/>
</dbReference>
<evidence type="ECO:0000256" key="1">
    <source>
        <dbReference type="ARBA" id="ARBA00023122"/>
    </source>
</evidence>
<dbReference type="EMBL" id="LFVU01000028">
    <property type="protein sequence ID" value="KMT20972.1"/>
    <property type="molecule type" value="Genomic_DNA"/>
</dbReference>
<gene>
    <name evidence="4" type="ORF">CLCY_1c02060</name>
</gene>
<dbReference type="Gene3D" id="3.10.580.10">
    <property type="entry name" value="CBS-domain"/>
    <property type="match status" value="1"/>
</dbReference>
<protein>
    <recommendedName>
        <fullName evidence="3">CBS domain-containing protein</fullName>
    </recommendedName>
</protein>
<dbReference type="STRING" id="1121307.CLCY_1c02060"/>
<dbReference type="Proteomes" id="UP000036756">
    <property type="component" value="Unassembled WGS sequence"/>
</dbReference>
<organism evidence="4 5">
    <name type="scientific">Clostridium cylindrosporum DSM 605</name>
    <dbReference type="NCBI Taxonomy" id="1121307"/>
    <lineage>
        <taxon>Bacteria</taxon>
        <taxon>Bacillati</taxon>
        <taxon>Bacillota</taxon>
        <taxon>Clostridia</taxon>
        <taxon>Eubacteriales</taxon>
        <taxon>Clostridiaceae</taxon>
        <taxon>Clostridium</taxon>
    </lineage>
</organism>
<name>A0A0J8D578_CLOCY</name>
<evidence type="ECO:0000256" key="2">
    <source>
        <dbReference type="PROSITE-ProRule" id="PRU00703"/>
    </source>
</evidence>